<gene>
    <name evidence="4" type="ORF">GCM10010911_52570</name>
</gene>
<feature type="domain" description="HD" evidence="2">
    <location>
        <begin position="128"/>
        <end position="252"/>
    </location>
</feature>
<feature type="domain" description="HD-GYP" evidence="3">
    <location>
        <begin position="106"/>
        <end position="303"/>
    </location>
</feature>
<evidence type="ECO:0000256" key="1">
    <source>
        <dbReference type="SAM" id="Phobius"/>
    </source>
</evidence>
<organism evidence="4 5">
    <name type="scientific">Paenibacillus nasutitermitis</name>
    <dbReference type="NCBI Taxonomy" id="1652958"/>
    <lineage>
        <taxon>Bacteria</taxon>
        <taxon>Bacillati</taxon>
        <taxon>Bacillota</taxon>
        <taxon>Bacilli</taxon>
        <taxon>Bacillales</taxon>
        <taxon>Paenibacillaceae</taxon>
        <taxon>Paenibacillus</taxon>
    </lineage>
</organism>
<sequence length="354" mass="39680">MRYIHMDSVEPGHLLGKTIYASNGTILLTAGVQITVFMISTLKRIGVTNLYITDPKFQDIEIEEELLSEETKRSLIRSMSETLDAIRSGKDFNSRSVSLSVEDMLEDVLRNKDVLLHLNDIRTRDNAAFVHAMNVCMISALLGIHMNLNQVQQKELAIGALLHDLGKPQDEPEFDFEPVDDEAAKNKQQAKHHTWRGFQLLKAKREFSLLIAHVALQHHEHIDGSGEPRGLAGEQIHLYSRIVAVANTYDNLLQEVHNGKPVLPHIACERLLAMSGKELDHEVVVQFMRVVSVYPNGVSVRLSTRESGVVVGQHRGLPGRPVVRLLEREGDDSIGSREIDLAKENTVFIEQVMG</sequence>
<dbReference type="Pfam" id="PF13487">
    <property type="entry name" value="HD_5"/>
    <property type="match status" value="1"/>
</dbReference>
<accession>A0A917DZG4</accession>
<keyword evidence="1" id="KW-0472">Membrane</keyword>
<dbReference type="CDD" id="cd00077">
    <property type="entry name" value="HDc"/>
    <property type="match status" value="1"/>
</dbReference>
<dbReference type="Proteomes" id="UP000612456">
    <property type="component" value="Unassembled WGS sequence"/>
</dbReference>
<evidence type="ECO:0000313" key="4">
    <source>
        <dbReference type="EMBL" id="GGD87614.1"/>
    </source>
</evidence>
<keyword evidence="1" id="KW-0812">Transmembrane</keyword>
<dbReference type="PROSITE" id="PS51831">
    <property type="entry name" value="HD"/>
    <property type="match status" value="1"/>
</dbReference>
<dbReference type="InterPro" id="IPR003607">
    <property type="entry name" value="HD/PDEase_dom"/>
</dbReference>
<comment type="caution">
    <text evidence="4">The sequence shown here is derived from an EMBL/GenBank/DDBJ whole genome shotgun (WGS) entry which is preliminary data.</text>
</comment>
<evidence type="ECO:0000259" key="2">
    <source>
        <dbReference type="PROSITE" id="PS51831"/>
    </source>
</evidence>
<reference evidence="4" key="1">
    <citation type="journal article" date="2014" name="Int. J. Syst. Evol. Microbiol.">
        <title>Complete genome sequence of Corynebacterium casei LMG S-19264T (=DSM 44701T), isolated from a smear-ripened cheese.</title>
        <authorList>
            <consortium name="US DOE Joint Genome Institute (JGI-PGF)"/>
            <person name="Walter F."/>
            <person name="Albersmeier A."/>
            <person name="Kalinowski J."/>
            <person name="Ruckert C."/>
        </authorList>
    </citation>
    <scope>NUCLEOTIDE SEQUENCE</scope>
    <source>
        <strain evidence="4">CGMCC 1.15178</strain>
    </source>
</reference>
<reference evidence="4" key="2">
    <citation type="submission" date="2020-09" db="EMBL/GenBank/DDBJ databases">
        <authorList>
            <person name="Sun Q."/>
            <person name="Zhou Y."/>
        </authorList>
    </citation>
    <scope>NUCLEOTIDE SEQUENCE</scope>
    <source>
        <strain evidence="4">CGMCC 1.15178</strain>
    </source>
</reference>
<keyword evidence="1" id="KW-1133">Transmembrane helix</keyword>
<dbReference type="InterPro" id="IPR037522">
    <property type="entry name" value="HD_GYP_dom"/>
</dbReference>
<evidence type="ECO:0000313" key="5">
    <source>
        <dbReference type="Proteomes" id="UP000612456"/>
    </source>
</evidence>
<dbReference type="Gene3D" id="1.10.3210.10">
    <property type="entry name" value="Hypothetical protein af1432"/>
    <property type="match status" value="1"/>
</dbReference>
<dbReference type="PANTHER" id="PTHR43155">
    <property type="entry name" value="CYCLIC DI-GMP PHOSPHODIESTERASE PA4108-RELATED"/>
    <property type="match status" value="1"/>
</dbReference>
<feature type="transmembrane region" description="Helical" evidence="1">
    <location>
        <begin position="20"/>
        <end position="42"/>
    </location>
</feature>
<dbReference type="SMART" id="SM00471">
    <property type="entry name" value="HDc"/>
    <property type="match status" value="1"/>
</dbReference>
<protein>
    <submittedName>
        <fullName evidence="4">C-di-GMP phosphodiesterase</fullName>
    </submittedName>
</protein>
<dbReference type="PROSITE" id="PS51832">
    <property type="entry name" value="HD_GYP"/>
    <property type="match status" value="1"/>
</dbReference>
<dbReference type="InterPro" id="IPR006674">
    <property type="entry name" value="HD_domain"/>
</dbReference>
<dbReference type="SUPFAM" id="SSF109604">
    <property type="entry name" value="HD-domain/PDEase-like"/>
    <property type="match status" value="1"/>
</dbReference>
<proteinExistence type="predicted"/>
<dbReference type="EMBL" id="BMHP01000004">
    <property type="protein sequence ID" value="GGD87614.1"/>
    <property type="molecule type" value="Genomic_DNA"/>
</dbReference>
<name>A0A917DZG4_9BACL</name>
<dbReference type="AlphaFoldDB" id="A0A917DZG4"/>
<keyword evidence="5" id="KW-1185">Reference proteome</keyword>
<dbReference type="PANTHER" id="PTHR43155:SF2">
    <property type="entry name" value="CYCLIC DI-GMP PHOSPHODIESTERASE PA4108"/>
    <property type="match status" value="1"/>
</dbReference>
<dbReference type="RefSeq" id="WP_188996663.1">
    <property type="nucleotide sequence ID" value="NZ_BMHP01000004.1"/>
</dbReference>
<evidence type="ECO:0000259" key="3">
    <source>
        <dbReference type="PROSITE" id="PS51832"/>
    </source>
</evidence>